<dbReference type="Proteomes" id="UP000192342">
    <property type="component" value="Unassembled WGS sequence"/>
</dbReference>
<proteinExistence type="predicted"/>
<dbReference type="RefSeq" id="WP_083561845.1">
    <property type="nucleotide sequence ID" value="NZ_AQQV01000003.1"/>
</dbReference>
<comment type="caution">
    <text evidence="2">The sequence shown here is derived from an EMBL/GenBank/DDBJ whole genome shotgun (WGS) entry which is preliminary data.</text>
</comment>
<feature type="transmembrane region" description="Helical" evidence="1">
    <location>
        <begin position="164"/>
        <end position="183"/>
    </location>
</feature>
<keyword evidence="1" id="KW-1133">Transmembrane helix</keyword>
<keyword evidence="3" id="KW-1185">Reference proteome</keyword>
<evidence type="ECO:0000313" key="3">
    <source>
        <dbReference type="Proteomes" id="UP000192342"/>
    </source>
</evidence>
<evidence type="ECO:0000256" key="1">
    <source>
        <dbReference type="SAM" id="Phobius"/>
    </source>
</evidence>
<name>A0A1Y1SAZ7_9GAMM</name>
<keyword evidence="1" id="KW-0812">Transmembrane</keyword>
<dbReference type="AlphaFoldDB" id="A0A1Y1SAZ7"/>
<keyword evidence="1" id="KW-0472">Membrane</keyword>
<evidence type="ECO:0000313" key="2">
    <source>
        <dbReference type="EMBL" id="ORE85799.1"/>
    </source>
</evidence>
<feature type="transmembrane region" description="Helical" evidence="1">
    <location>
        <begin position="30"/>
        <end position="51"/>
    </location>
</feature>
<sequence length="275" mass="31156">MANYSQLATQYYDAFHRYDRHVGFFTRHTLFVFTSFLLFAALSVWLLAWIVQKRPGSEVTILGVLTASSEILFLFAWDRAKRCLERSAVSKLDGAFGIKAADGIYEVKRQWLKNTLGDPPTEYASLAAKISRAADLEEKHKVSVGPTWTQLLLLIFHPESKARIISLIVVLLSIIGLILVRSFDFTQPLSDLFWSDDFGRYMGTWFSIGFVLWFAWLGLVFAVEFLSAAALEGLDQLTRGASLSKRAKARLIQALIEYHEVSRQKHRLRSGEGAE</sequence>
<reference evidence="2 3" key="1">
    <citation type="submission" date="2013-04" db="EMBL/GenBank/DDBJ databases">
        <title>Oceanococcus atlanticus 22II-S10r2 Genome Sequencing.</title>
        <authorList>
            <person name="Lai Q."/>
            <person name="Li G."/>
            <person name="Shao Z."/>
        </authorList>
    </citation>
    <scope>NUCLEOTIDE SEQUENCE [LARGE SCALE GENOMIC DNA]</scope>
    <source>
        <strain evidence="2 3">22II-S10r2</strain>
    </source>
</reference>
<dbReference type="EMBL" id="AQQV01000003">
    <property type="protein sequence ID" value="ORE85799.1"/>
    <property type="molecule type" value="Genomic_DNA"/>
</dbReference>
<accession>A0A1Y1SAZ7</accession>
<protein>
    <submittedName>
        <fullName evidence="2">Uncharacterized protein</fullName>
    </submittedName>
</protein>
<feature type="transmembrane region" description="Helical" evidence="1">
    <location>
        <begin position="57"/>
        <end position="77"/>
    </location>
</feature>
<organism evidence="2 3">
    <name type="scientific">Oceanococcus atlanticus</name>
    <dbReference type="NCBI Taxonomy" id="1317117"/>
    <lineage>
        <taxon>Bacteria</taxon>
        <taxon>Pseudomonadati</taxon>
        <taxon>Pseudomonadota</taxon>
        <taxon>Gammaproteobacteria</taxon>
        <taxon>Chromatiales</taxon>
        <taxon>Oceanococcaceae</taxon>
        <taxon>Oceanococcus</taxon>
    </lineage>
</organism>
<feature type="transmembrane region" description="Helical" evidence="1">
    <location>
        <begin position="203"/>
        <end position="231"/>
    </location>
</feature>
<gene>
    <name evidence="2" type="ORF">ATO7_10918</name>
</gene>